<accession>A0ABV1GDM0</accession>
<dbReference type="PANTHER" id="PTHR32329">
    <property type="entry name" value="BIFUNCTIONAL PROTEIN [INCLUDES 2-HYDROXYACYL-COA DEHYDRATASE (N-TER) AND ITS ACTIVATOR DOMAIN (C_TERM)-RELATED"/>
    <property type="match status" value="1"/>
</dbReference>
<evidence type="ECO:0000313" key="2">
    <source>
        <dbReference type="Proteomes" id="UP001477672"/>
    </source>
</evidence>
<dbReference type="RefSeq" id="WP_349215371.1">
    <property type="nucleotide sequence ID" value="NZ_JBBMFA010000074.1"/>
</dbReference>
<protein>
    <submittedName>
        <fullName evidence="1">2-hydroxyglutaryl-CoA dehydratase</fullName>
    </submittedName>
</protein>
<name>A0ABV1GDM0_9FIRM</name>
<dbReference type="PANTHER" id="PTHR32329:SF4">
    <property type="entry name" value="ACTIVATOR OF 2-HYDROXYACYL-COA DEHYDRATASE"/>
    <property type="match status" value="1"/>
</dbReference>
<gene>
    <name evidence="1" type="ORF">WMO24_05765</name>
</gene>
<dbReference type="Proteomes" id="UP001477672">
    <property type="component" value="Unassembled WGS sequence"/>
</dbReference>
<sequence>MEYQYPRFTPEMKKTHTILMPNMAPIHFEMIVEAMRDEGYKVELLDNSGHDVAQEGLKYVHNDTCYPALLVIGQFINALKSGKYDLDRTALIITQTGGGCRASNYIHLLRKALVKAGFPQVPVASLNFSGLEKDSGFQLTLPLIRKVLAAVFYGDELMSLANQTRPYENRPGSADALVHRWVREIADQFDKKHGVTLADMTANFNAIARDFAALDVTYTPKVKVGVVGEIYVKYSPLGNNHLEEFLHSEDCEVNLPGLMGFVQYCIANTSITIRLYGGSRLVALGADALMKWLTRREQRMIDAIARYPQFHAPTLFEHTMQLAKGVIGYGNKMGEGWLLTSEMMELQKTGFENIVCAQPFGCLPNHICGKGMINKIRTIYPNANITPIDYDPSATRVNQENRIKLMLSVARERLNDHGSGSAGTPAPVYGQVKVPGVKVPGLSPAFAEN</sequence>
<keyword evidence="2" id="KW-1185">Reference proteome</keyword>
<dbReference type="InterPro" id="IPR051805">
    <property type="entry name" value="Dehydratase_Activator_Redct"/>
</dbReference>
<comment type="caution">
    <text evidence="1">The sequence shown here is derived from an EMBL/GenBank/DDBJ whole genome shotgun (WGS) entry which is preliminary data.</text>
</comment>
<organism evidence="1 2">
    <name type="scientific">Ruthenibacterium intestinale</name>
    <dbReference type="NCBI Taxonomy" id="3133163"/>
    <lineage>
        <taxon>Bacteria</taxon>
        <taxon>Bacillati</taxon>
        <taxon>Bacillota</taxon>
        <taxon>Clostridia</taxon>
        <taxon>Eubacteriales</taxon>
        <taxon>Oscillospiraceae</taxon>
        <taxon>Ruthenibacterium</taxon>
    </lineage>
</organism>
<dbReference type="EMBL" id="JBBMFA010000074">
    <property type="protein sequence ID" value="MEQ2519940.1"/>
    <property type="molecule type" value="Genomic_DNA"/>
</dbReference>
<proteinExistence type="predicted"/>
<reference evidence="1 2" key="1">
    <citation type="submission" date="2024-03" db="EMBL/GenBank/DDBJ databases">
        <title>Human intestinal bacterial collection.</title>
        <authorList>
            <person name="Pauvert C."/>
            <person name="Hitch T.C.A."/>
            <person name="Clavel T."/>
        </authorList>
    </citation>
    <scope>NUCLEOTIDE SEQUENCE [LARGE SCALE GENOMIC DNA]</scope>
    <source>
        <strain evidence="1 2">CLA-JM-H11</strain>
    </source>
</reference>
<evidence type="ECO:0000313" key="1">
    <source>
        <dbReference type="EMBL" id="MEQ2519940.1"/>
    </source>
</evidence>